<sequence>MLPASAFGLNLLATTIVRIPDTLPTTDQVRCLAKNEDYIGLPMVSEVKDQVPPRWYSTLQIMKRNTPSRPPANTARANRVSKPVIGEASASRRTEKRNTSLQIRQSPPAFSTPSAISEAERIDERQSNALPQQLKIIFLPENALENVERKLVIRASRVFVQQFPEFGFVHKPTFFEYGLQDGVPAIKFCAIMALCARYIPELVDQYSSPYLASEHFADVVRENIMSYMAQHSGIDAVHALILLSLYDWGEGNGFQAWVYTGMATRMAQGIYLQTKTNTKDASCINFTKHETIIRTVWACFVLDCILRCGRYGSQRAEIEVPDIPLPMGEDDFEFGSQSTLTPHFLVHSGTNTSIKVMGSDGKINGPQQILSLIVKGFSIFSTLSTWICRGGRRYPSPDSIEPPWKHTSFWSRSMTTVEAWRGTHSSRLVYSRSGGQMQAHILHNQVEGFALLNLLYYMSVFFLHREYTPFFPHRVSRPCGPIDPPLLEEAPPHDWWHHSAQKLFEAASIIIQLMQDLETRDVQFQTPFTAFCMFSAASAVLYADTWPYMAPGLENAKEKYTWSLDWLRTASEKWKIAKCWCEILGELSGIFTRLKTDGHDFPHLGREEFQDLHDNLHRLAEPESTTVNALAVLSQGAPLDFIGAACQSRLEDTDAGNSGLQSLVTSDTDRLHEVHNATSEQNQANLLVSNDDPQRMNDDTGIDTDFLMAMLSDPSGNWSHVL</sequence>
<dbReference type="Proteomes" id="UP000275480">
    <property type="component" value="Unassembled WGS sequence"/>
</dbReference>
<dbReference type="InterPro" id="IPR007219">
    <property type="entry name" value="XnlR_reg_dom"/>
</dbReference>
<dbReference type="PANTHER" id="PTHR47338:SF5">
    <property type="entry name" value="ZN(II)2CYS6 TRANSCRIPTION FACTOR (EUROFUNG)"/>
    <property type="match status" value="1"/>
</dbReference>
<feature type="region of interest" description="Disordered" evidence="6">
    <location>
        <begin position="63"/>
        <end position="114"/>
    </location>
</feature>
<dbReference type="GO" id="GO:0003677">
    <property type="term" value="F:DNA binding"/>
    <property type="evidence" value="ECO:0007669"/>
    <property type="project" value="InterPro"/>
</dbReference>
<keyword evidence="2" id="KW-0479">Metal-binding</keyword>
<evidence type="ECO:0000256" key="5">
    <source>
        <dbReference type="ARBA" id="ARBA00023242"/>
    </source>
</evidence>
<keyword evidence="3" id="KW-0805">Transcription regulation</keyword>
<dbReference type="AlphaFoldDB" id="A0AB74BXN4"/>
<gene>
    <name evidence="8" type="ORF">CA14_004707</name>
</gene>
<dbReference type="CDD" id="cd12148">
    <property type="entry name" value="fungal_TF_MHR"/>
    <property type="match status" value="1"/>
</dbReference>
<dbReference type="SMART" id="SM00906">
    <property type="entry name" value="Fungal_trans"/>
    <property type="match status" value="1"/>
</dbReference>
<comment type="subcellular location">
    <subcellularLocation>
        <location evidence="1">Nucleus</location>
    </subcellularLocation>
</comment>
<dbReference type="GO" id="GO:0008270">
    <property type="term" value="F:zinc ion binding"/>
    <property type="evidence" value="ECO:0007669"/>
    <property type="project" value="InterPro"/>
</dbReference>
<organism evidence="8 9">
    <name type="scientific">Aspergillus flavus</name>
    <dbReference type="NCBI Taxonomy" id="5059"/>
    <lineage>
        <taxon>Eukaryota</taxon>
        <taxon>Fungi</taxon>
        <taxon>Dikarya</taxon>
        <taxon>Ascomycota</taxon>
        <taxon>Pezizomycotina</taxon>
        <taxon>Eurotiomycetes</taxon>
        <taxon>Eurotiomycetidae</taxon>
        <taxon>Eurotiales</taxon>
        <taxon>Aspergillaceae</taxon>
        <taxon>Aspergillus</taxon>
        <taxon>Aspergillus subgen. Circumdati</taxon>
    </lineage>
</organism>
<dbReference type="Pfam" id="PF04082">
    <property type="entry name" value="Fungal_trans"/>
    <property type="match status" value="1"/>
</dbReference>
<dbReference type="InterPro" id="IPR050815">
    <property type="entry name" value="TF_fung"/>
</dbReference>
<dbReference type="EMBL" id="QQZZ01000174">
    <property type="protein sequence ID" value="RMZ37922.1"/>
    <property type="molecule type" value="Genomic_DNA"/>
</dbReference>
<evidence type="ECO:0000256" key="3">
    <source>
        <dbReference type="ARBA" id="ARBA00023015"/>
    </source>
</evidence>
<keyword evidence="4" id="KW-0804">Transcription</keyword>
<protein>
    <recommendedName>
        <fullName evidence="7">Xylanolytic transcriptional activator regulatory domain-containing protein</fullName>
    </recommendedName>
</protein>
<evidence type="ECO:0000256" key="1">
    <source>
        <dbReference type="ARBA" id="ARBA00004123"/>
    </source>
</evidence>
<accession>A0AB74BXN4</accession>
<reference evidence="8 9" key="1">
    <citation type="submission" date="2018-07" db="EMBL/GenBank/DDBJ databases">
        <title>Identification of spontaneous genetic mutation associated with occurrence of a yellow conidial color mutant of Aspergillus flavus.</title>
        <authorList>
            <person name="Chang P.-K."/>
            <person name="Mack B.M."/>
            <person name="Scharfenstein L."/>
            <person name="Gilbert M.K."/>
        </authorList>
    </citation>
    <scope>NUCLEOTIDE SEQUENCE [LARGE SCALE GENOMIC DNA]</scope>
    <source>
        <strain evidence="8 9">CA14</strain>
    </source>
</reference>
<evidence type="ECO:0000313" key="8">
    <source>
        <dbReference type="EMBL" id="RMZ37922.1"/>
    </source>
</evidence>
<evidence type="ECO:0000256" key="2">
    <source>
        <dbReference type="ARBA" id="ARBA00022723"/>
    </source>
</evidence>
<name>A0AB74BXN4_ASPFL</name>
<dbReference type="GO" id="GO:0000981">
    <property type="term" value="F:DNA-binding transcription factor activity, RNA polymerase II-specific"/>
    <property type="evidence" value="ECO:0007669"/>
    <property type="project" value="InterPro"/>
</dbReference>
<keyword evidence="5" id="KW-0539">Nucleus</keyword>
<evidence type="ECO:0000313" key="9">
    <source>
        <dbReference type="Proteomes" id="UP000275480"/>
    </source>
</evidence>
<feature type="domain" description="Xylanolytic transcriptional activator regulatory" evidence="7">
    <location>
        <begin position="256"/>
        <end position="332"/>
    </location>
</feature>
<dbReference type="GO" id="GO:0005634">
    <property type="term" value="C:nucleus"/>
    <property type="evidence" value="ECO:0007669"/>
    <property type="project" value="UniProtKB-SubCell"/>
</dbReference>
<feature type="compositionally biased region" description="Polar residues" evidence="6">
    <location>
        <begin position="99"/>
        <end position="114"/>
    </location>
</feature>
<dbReference type="GO" id="GO:0006351">
    <property type="term" value="P:DNA-templated transcription"/>
    <property type="evidence" value="ECO:0007669"/>
    <property type="project" value="InterPro"/>
</dbReference>
<dbReference type="PANTHER" id="PTHR47338">
    <property type="entry name" value="ZN(II)2CYS6 TRANSCRIPTION FACTOR (EUROFUNG)-RELATED"/>
    <property type="match status" value="1"/>
</dbReference>
<evidence type="ECO:0000259" key="7">
    <source>
        <dbReference type="SMART" id="SM00906"/>
    </source>
</evidence>
<evidence type="ECO:0000256" key="4">
    <source>
        <dbReference type="ARBA" id="ARBA00023163"/>
    </source>
</evidence>
<comment type="caution">
    <text evidence="8">The sequence shown here is derived from an EMBL/GenBank/DDBJ whole genome shotgun (WGS) entry which is preliminary data.</text>
</comment>
<proteinExistence type="predicted"/>
<evidence type="ECO:0000256" key="6">
    <source>
        <dbReference type="SAM" id="MobiDB-lite"/>
    </source>
</evidence>